<feature type="domain" description="GGDEF" evidence="3">
    <location>
        <begin position="122"/>
        <end position="255"/>
    </location>
</feature>
<dbReference type="RefSeq" id="WP_135963412.1">
    <property type="nucleotide sequence ID" value="NZ_SRXT01000003.1"/>
</dbReference>
<evidence type="ECO:0000313" key="4">
    <source>
        <dbReference type="EMBL" id="TGX54173.1"/>
    </source>
</evidence>
<dbReference type="Pfam" id="PF00990">
    <property type="entry name" value="GGDEF"/>
    <property type="match status" value="1"/>
</dbReference>
<organism evidence="4 5">
    <name type="scientific">Sphingomonas gei</name>
    <dbReference type="NCBI Taxonomy" id="1395960"/>
    <lineage>
        <taxon>Bacteria</taxon>
        <taxon>Pseudomonadati</taxon>
        <taxon>Pseudomonadota</taxon>
        <taxon>Alphaproteobacteria</taxon>
        <taxon>Sphingomonadales</taxon>
        <taxon>Sphingomonadaceae</taxon>
        <taxon>Sphingomonas</taxon>
    </lineage>
</organism>
<gene>
    <name evidence="4" type="ORF">E5A73_08630</name>
</gene>
<evidence type="ECO:0000313" key="5">
    <source>
        <dbReference type="Proteomes" id="UP000306147"/>
    </source>
</evidence>
<dbReference type="PANTHER" id="PTHR44757:SF2">
    <property type="entry name" value="BIOFILM ARCHITECTURE MAINTENANCE PROTEIN MBAA"/>
    <property type="match status" value="1"/>
</dbReference>
<dbReference type="OrthoDB" id="9814202at2"/>
<dbReference type="EMBL" id="SRXT01000003">
    <property type="protein sequence ID" value="TGX54173.1"/>
    <property type="molecule type" value="Genomic_DNA"/>
</dbReference>
<dbReference type="Gene3D" id="3.20.20.450">
    <property type="entry name" value="EAL domain"/>
    <property type="match status" value="1"/>
</dbReference>
<dbReference type="PROSITE" id="PS50883">
    <property type="entry name" value="EAL"/>
    <property type="match status" value="1"/>
</dbReference>
<evidence type="ECO:0000259" key="3">
    <source>
        <dbReference type="PROSITE" id="PS50887"/>
    </source>
</evidence>
<dbReference type="SUPFAM" id="SSF55073">
    <property type="entry name" value="Nucleotide cyclase"/>
    <property type="match status" value="1"/>
</dbReference>
<dbReference type="PROSITE" id="PS50887">
    <property type="entry name" value="GGDEF"/>
    <property type="match status" value="1"/>
</dbReference>
<reference evidence="4 5" key="1">
    <citation type="submission" date="2019-04" db="EMBL/GenBank/DDBJ databases">
        <title>Sphingomonas psychrotolerans sp. nov., isolated from soil in the Tianshan Mountains, Xinjiang, China.</title>
        <authorList>
            <person name="Luo Y."/>
            <person name="Sheng H."/>
        </authorList>
    </citation>
    <scope>NUCLEOTIDE SEQUENCE [LARGE SCALE GENOMIC DNA]</scope>
    <source>
        <strain evidence="4 5">ZFGT-11</strain>
    </source>
</reference>
<dbReference type="PANTHER" id="PTHR44757">
    <property type="entry name" value="DIGUANYLATE CYCLASE DGCP"/>
    <property type="match status" value="1"/>
</dbReference>
<sequence length="535" mass="58426">MEGQLRRLFVRHRDHILVVVPVLAMLLLGVIFNLSERFHLFAERHEAWQIDEFLPAFVVAGLLYMVLLVRRTRGLRVELQRRRRAESEANQLARHDSLTGLVNRRIFADQIAARMARLAPGTEISLLMLDLDRFKPVNDTYGHEGGDAMLVTIARRLEHLAGANGMVARIGGDEFACIVQHPAGSHLPVETAEAILAAVAKPVQLRGGLAEVSASVGLVTSPPGASDAEAMLRAADFAMYRAKRSGRSNYCVFAAGIEAEMGERAQLELDMHAGINRGEFVPYFQPIVELASGALIGFEALARWNHPSRGLIAPDRFIPIAEEAGMIQDLGFAVLRGACIEARRWPQHLTLSVNISPLQLNDPWLPQRILQVLCSTGFAPARLIVEITETRLVQDIDAARVILVSLRNAGIQIALDDFGTGYASLKHLRELQFNRIKIDREFIQDMHAGDNGQIIRAILSLSEGLGLPVTAEGIETDESAALLASLGCQYGQGFLYSQAVEAEEALHIARAAHYLGHGVAPAGAAAFPEMLSAAP</sequence>
<dbReference type="SMART" id="SM00052">
    <property type="entry name" value="EAL"/>
    <property type="match status" value="1"/>
</dbReference>
<dbReference type="InterPro" id="IPR000160">
    <property type="entry name" value="GGDEF_dom"/>
</dbReference>
<dbReference type="AlphaFoldDB" id="A0A4S1XEV0"/>
<dbReference type="NCBIfam" id="TIGR00254">
    <property type="entry name" value="GGDEF"/>
    <property type="match status" value="1"/>
</dbReference>
<dbReference type="InterPro" id="IPR052155">
    <property type="entry name" value="Biofilm_reg_signaling"/>
</dbReference>
<name>A0A4S1XEV0_9SPHN</name>
<keyword evidence="1" id="KW-0472">Membrane</keyword>
<keyword evidence="1" id="KW-0812">Transmembrane</keyword>
<feature type="domain" description="EAL" evidence="2">
    <location>
        <begin position="264"/>
        <end position="513"/>
    </location>
</feature>
<dbReference type="InterPro" id="IPR035919">
    <property type="entry name" value="EAL_sf"/>
</dbReference>
<dbReference type="SUPFAM" id="SSF141868">
    <property type="entry name" value="EAL domain-like"/>
    <property type="match status" value="1"/>
</dbReference>
<feature type="transmembrane region" description="Helical" evidence="1">
    <location>
        <begin position="16"/>
        <end position="34"/>
    </location>
</feature>
<dbReference type="SMART" id="SM00267">
    <property type="entry name" value="GGDEF"/>
    <property type="match status" value="1"/>
</dbReference>
<dbReference type="Proteomes" id="UP000306147">
    <property type="component" value="Unassembled WGS sequence"/>
</dbReference>
<keyword evidence="5" id="KW-1185">Reference proteome</keyword>
<evidence type="ECO:0000256" key="1">
    <source>
        <dbReference type="SAM" id="Phobius"/>
    </source>
</evidence>
<dbReference type="InterPro" id="IPR029787">
    <property type="entry name" value="Nucleotide_cyclase"/>
</dbReference>
<dbReference type="CDD" id="cd01948">
    <property type="entry name" value="EAL"/>
    <property type="match status" value="1"/>
</dbReference>
<feature type="transmembrane region" description="Helical" evidence="1">
    <location>
        <begin position="54"/>
        <end position="72"/>
    </location>
</feature>
<dbReference type="Gene3D" id="3.30.70.270">
    <property type="match status" value="1"/>
</dbReference>
<dbReference type="InterPro" id="IPR001633">
    <property type="entry name" value="EAL_dom"/>
</dbReference>
<keyword evidence="1" id="KW-1133">Transmembrane helix</keyword>
<dbReference type="CDD" id="cd01949">
    <property type="entry name" value="GGDEF"/>
    <property type="match status" value="1"/>
</dbReference>
<dbReference type="Pfam" id="PF00563">
    <property type="entry name" value="EAL"/>
    <property type="match status" value="1"/>
</dbReference>
<comment type="caution">
    <text evidence="4">The sequence shown here is derived from an EMBL/GenBank/DDBJ whole genome shotgun (WGS) entry which is preliminary data.</text>
</comment>
<accession>A0A4S1XEV0</accession>
<protein>
    <submittedName>
        <fullName evidence="4">EAL domain-containing protein</fullName>
    </submittedName>
</protein>
<evidence type="ECO:0000259" key="2">
    <source>
        <dbReference type="PROSITE" id="PS50883"/>
    </source>
</evidence>
<proteinExistence type="predicted"/>
<dbReference type="InterPro" id="IPR043128">
    <property type="entry name" value="Rev_trsase/Diguanyl_cyclase"/>
</dbReference>